<organism evidence="1 3">
    <name type="scientific">Trichonephila inaurata madagascariensis</name>
    <dbReference type="NCBI Taxonomy" id="2747483"/>
    <lineage>
        <taxon>Eukaryota</taxon>
        <taxon>Metazoa</taxon>
        <taxon>Ecdysozoa</taxon>
        <taxon>Arthropoda</taxon>
        <taxon>Chelicerata</taxon>
        <taxon>Arachnida</taxon>
        <taxon>Araneae</taxon>
        <taxon>Araneomorphae</taxon>
        <taxon>Entelegynae</taxon>
        <taxon>Araneoidea</taxon>
        <taxon>Nephilidae</taxon>
        <taxon>Trichonephila</taxon>
        <taxon>Trichonephila inaurata</taxon>
    </lineage>
</organism>
<gene>
    <name evidence="1" type="ORF">TNIN_264101</name>
    <name evidence="2" type="ORF">TNIN_387081</name>
</gene>
<dbReference type="EMBL" id="BMAV01018365">
    <property type="protein sequence ID" value="GFY70670.1"/>
    <property type="molecule type" value="Genomic_DNA"/>
</dbReference>
<proteinExistence type="predicted"/>
<sequence>MRPSYRFFPRFSASQVLLLNDCGCLLSNVSKSLLSKILTSMKCLVSFVSKCIEYLAYRNSLKRLGPSKKKHGMSPYKFWFQTMRCLMYQHELSNKFNILIDKFVDILLTVLT</sequence>
<dbReference type="AlphaFoldDB" id="A0A8X7BXS6"/>
<reference evidence="1" key="1">
    <citation type="submission" date="2020-08" db="EMBL/GenBank/DDBJ databases">
        <title>Multicomponent nature underlies the extraordinary mechanical properties of spider dragline silk.</title>
        <authorList>
            <person name="Kono N."/>
            <person name="Nakamura H."/>
            <person name="Mori M."/>
            <person name="Yoshida Y."/>
            <person name="Ohtoshi R."/>
            <person name="Malay A.D."/>
            <person name="Moran D.A.P."/>
            <person name="Tomita M."/>
            <person name="Numata K."/>
            <person name="Arakawa K."/>
        </authorList>
    </citation>
    <scope>NUCLEOTIDE SEQUENCE</scope>
</reference>
<name>A0A8X7BXS6_9ARAC</name>
<evidence type="ECO:0000313" key="1">
    <source>
        <dbReference type="EMBL" id="GFY46547.1"/>
    </source>
</evidence>
<evidence type="ECO:0000313" key="3">
    <source>
        <dbReference type="Proteomes" id="UP000886998"/>
    </source>
</evidence>
<comment type="caution">
    <text evidence="1">The sequence shown here is derived from an EMBL/GenBank/DDBJ whole genome shotgun (WGS) entry which is preliminary data.</text>
</comment>
<dbReference type="EMBL" id="BMAV01005481">
    <property type="protein sequence ID" value="GFY46547.1"/>
    <property type="molecule type" value="Genomic_DNA"/>
</dbReference>
<evidence type="ECO:0000313" key="2">
    <source>
        <dbReference type="EMBL" id="GFY70670.1"/>
    </source>
</evidence>
<keyword evidence="3" id="KW-1185">Reference proteome</keyword>
<protein>
    <submittedName>
        <fullName evidence="1">Uncharacterized protein</fullName>
    </submittedName>
</protein>
<accession>A0A8X7BXS6</accession>
<dbReference type="Proteomes" id="UP000886998">
    <property type="component" value="Unassembled WGS sequence"/>
</dbReference>